<dbReference type="RefSeq" id="YP_009190776.1">
    <property type="nucleotide sequence ID" value="NC_028686.1"/>
</dbReference>
<accession>A0A0K1Y5K8</accession>
<gene>
    <name evidence="1" type="ORF">JD18_195</name>
</gene>
<sequence length="66" mass="7456">MKYHIFSTVRLANGIPGVVCDTAPAIKAYSVEPWYEVNWVDGNRSIHAESELYPITQLRAANDDVY</sequence>
<name>A0A0K1Y5K8_9CAUD</name>
<keyword evidence="2" id="KW-1185">Reference proteome</keyword>
<organism evidence="1 2">
    <name type="scientific">Klebsiella phage JD18</name>
    <dbReference type="NCBI Taxonomy" id="1698360"/>
    <lineage>
        <taxon>Viruses</taxon>
        <taxon>Duplodnaviria</taxon>
        <taxon>Heunggongvirae</taxon>
        <taxon>Uroviricota</taxon>
        <taxon>Caudoviricetes</taxon>
        <taxon>Pantevenvirales</taxon>
        <taxon>Straboviridae</taxon>
        <taxon>Tevenvirinae</taxon>
        <taxon>Jiaodavirus</taxon>
        <taxon>Jiaodavirus jd18</taxon>
    </lineage>
</organism>
<dbReference type="Proteomes" id="UP000204179">
    <property type="component" value="Segment"/>
</dbReference>
<dbReference type="GeneID" id="26518610"/>
<dbReference type="EMBL" id="KT239446">
    <property type="protein sequence ID" value="AKY02066.1"/>
    <property type="molecule type" value="Genomic_DNA"/>
</dbReference>
<evidence type="ECO:0000313" key="2">
    <source>
        <dbReference type="Proteomes" id="UP000204179"/>
    </source>
</evidence>
<proteinExistence type="predicted"/>
<evidence type="ECO:0000313" key="1">
    <source>
        <dbReference type="EMBL" id="AKY02066.1"/>
    </source>
</evidence>
<dbReference type="KEGG" id="vg:26518610"/>
<protein>
    <submittedName>
        <fullName evidence="1">Uncharacterized protein</fullName>
    </submittedName>
</protein>
<reference evidence="1 2" key="1">
    <citation type="submission" date="2015-07" db="EMBL/GenBank/DDBJ databases">
        <title>Isolation and characterization of JD18-a novel lytic bacteriophage for Klebsiella pneumoniae.</title>
        <authorList>
            <person name="Fan J."/>
            <person name="Zhang X."/>
            <person name="Guo X."/>
            <person name="He P."/>
            <person name="Zhang Y."/>
        </authorList>
    </citation>
    <scope>NUCLEOTIDE SEQUENCE [LARGE SCALE GENOMIC DNA]</scope>
</reference>